<dbReference type="PANTHER" id="PTHR33112:SF9">
    <property type="entry name" value="HETEROKARYON INCOMPATIBILITY DOMAIN-CONTAINING PROTEIN"/>
    <property type="match status" value="1"/>
</dbReference>
<evidence type="ECO:0000259" key="1">
    <source>
        <dbReference type="Pfam" id="PF06985"/>
    </source>
</evidence>
<dbReference type="Pfam" id="PF06985">
    <property type="entry name" value="HET"/>
    <property type="match status" value="1"/>
</dbReference>
<gene>
    <name evidence="2" type="ORF">FLONG3_6034</name>
</gene>
<dbReference type="PANTHER" id="PTHR33112">
    <property type="entry name" value="DOMAIN PROTEIN, PUTATIVE-RELATED"/>
    <property type="match status" value="1"/>
</dbReference>
<dbReference type="InterPro" id="IPR010730">
    <property type="entry name" value="HET"/>
</dbReference>
<dbReference type="OrthoDB" id="5362512at2759"/>
<name>A0A395SR83_9HYPO</name>
<comment type="caution">
    <text evidence="2">The sequence shown here is derived from an EMBL/GenBank/DDBJ whole genome shotgun (WGS) entry which is preliminary data.</text>
</comment>
<protein>
    <submittedName>
        <fullName evidence="2">Heterokaryon incompatibility</fullName>
    </submittedName>
</protein>
<keyword evidence="3" id="KW-1185">Reference proteome</keyword>
<evidence type="ECO:0000313" key="2">
    <source>
        <dbReference type="EMBL" id="RGP74475.1"/>
    </source>
</evidence>
<dbReference type="Proteomes" id="UP000266234">
    <property type="component" value="Unassembled WGS sequence"/>
</dbReference>
<dbReference type="STRING" id="694270.A0A395SR83"/>
<evidence type="ECO:0000313" key="3">
    <source>
        <dbReference type="Proteomes" id="UP000266234"/>
    </source>
</evidence>
<feature type="domain" description="Heterokaryon incompatibility" evidence="1">
    <location>
        <begin position="169"/>
        <end position="331"/>
    </location>
</feature>
<dbReference type="EMBL" id="PXOG01000130">
    <property type="protein sequence ID" value="RGP74475.1"/>
    <property type="molecule type" value="Genomic_DNA"/>
</dbReference>
<reference evidence="2 3" key="1">
    <citation type="journal article" date="2018" name="PLoS Pathog.">
        <title>Evolution of structural diversity of trichothecenes, a family of toxins produced by plant pathogenic and entomopathogenic fungi.</title>
        <authorList>
            <person name="Proctor R.H."/>
            <person name="McCormick S.P."/>
            <person name="Kim H.S."/>
            <person name="Cardoza R.E."/>
            <person name="Stanley A.M."/>
            <person name="Lindo L."/>
            <person name="Kelly A."/>
            <person name="Brown D.W."/>
            <person name="Lee T."/>
            <person name="Vaughan M.M."/>
            <person name="Alexander N.J."/>
            <person name="Busman M."/>
            <person name="Gutierrez S."/>
        </authorList>
    </citation>
    <scope>NUCLEOTIDE SEQUENCE [LARGE SCALE GENOMIC DNA]</scope>
    <source>
        <strain evidence="2 3">NRRL 20695</strain>
    </source>
</reference>
<dbReference type="AlphaFoldDB" id="A0A395SR83"/>
<sequence>MKPADIIWSTEHIPHDCVYENEGGMPIRVVKQNGENGCSKCLLVYLSSHFYGRDHFEGSLECTTWTDSLVLAYEKSPLGFLCELGAVQLFYPAGTPRPAWNLIKPGRISSRGRPEQFRYLLKTWIGECDATHKRCTNNNSVLPHRVLDVGDSTHQNLSLYVSSRQFAPYVALSHCWGKSPFLQTKKSNIRDHESSISFQRLPKTFQDAITVTRGIGVRYLWIDSLCIIQDDKFDWETESSKMAAIYNNAYLVLAASQSCSSSEGFLDRKDESFSQTPQLDARNSLKIAKLRNPNGTTSHIYCRQRKEDTLYQHRLKVAEAPLNRRGWVLQENILSRRIVHFTDSEVLWECIECLKCECMEVEDEVQNEDGHTVAGMLRRSQFTRSNADGGNHNLHEQWLYLINRYKGLTLTHDFDRLPALSGLARLWKSRGAGQYLAGLWRDYLPESLLWVVEPQMPRKNWEGYMAPSWSPFSVGYIDDANGTREPGFTFTDEKMTKRSARVMEAKCSPVGNDSMGAVKDGVLALKCRMGTIRVEGGAWLDSPDSVNTPYQGRSPVHPQVWGTVHWDCCAQCFLDQDVSLILLGYYEYIPEADNAMYMVVMPSDTIPGTFKRVGLLLSARSDLHEFVQDADECIVRLV</sequence>
<organism evidence="2 3">
    <name type="scientific">Fusarium longipes</name>
    <dbReference type="NCBI Taxonomy" id="694270"/>
    <lineage>
        <taxon>Eukaryota</taxon>
        <taxon>Fungi</taxon>
        <taxon>Dikarya</taxon>
        <taxon>Ascomycota</taxon>
        <taxon>Pezizomycotina</taxon>
        <taxon>Sordariomycetes</taxon>
        <taxon>Hypocreomycetidae</taxon>
        <taxon>Hypocreales</taxon>
        <taxon>Nectriaceae</taxon>
        <taxon>Fusarium</taxon>
    </lineage>
</organism>
<proteinExistence type="predicted"/>
<accession>A0A395SR83</accession>